<dbReference type="InterPro" id="IPR055377">
    <property type="entry name" value="GH3_M"/>
</dbReference>
<name>A0A816WB76_BRANA</name>
<dbReference type="EMBL" id="HG994357">
    <property type="protein sequence ID" value="CAF2132844.1"/>
    <property type="molecule type" value="Genomic_DNA"/>
</dbReference>
<feature type="domain" description="GH3 C-terminal" evidence="4">
    <location>
        <begin position="184"/>
        <end position="307"/>
    </location>
</feature>
<sequence length="354" mass="40209">MCTFDLYYSYRSGTSGGKQKLIPISNKHLETGRFLFDLRYLVLSKHVKGHNDGKGQMSQNIPLLEFYVNDLPLVARNYVSSEVFFGVNLNPLCKPQDVSYTFMPNMSYFEFIPISEGNDTIVDLVNVKLGCYYELVVTSYSGLHRYRMGDVLQVTGFYNSAPQFKFIRRQNVVLSVYLEATMEEDLLNAVTNATQLLKSSDIMLRDFTCYPHISTVPGHYVLYWELKGNNNDDINELIDTNVLMECCSVVEESLDALYRKFRSKDGSTGALEIRVVQQGTFDSLMEYFIAQGASIGQYKTPRCIKSSAALELLENRVTARFFSDKLPHVDTLVCVNGRPTSIFSQINAISRMIL</sequence>
<keyword evidence="2" id="KW-0436">Ligase</keyword>
<feature type="domain" description="GH3 middle" evidence="3">
    <location>
        <begin position="100"/>
        <end position="169"/>
    </location>
</feature>
<protein>
    <submittedName>
        <fullName evidence="5">(rape) hypothetical protein</fullName>
    </submittedName>
</protein>
<evidence type="ECO:0000259" key="4">
    <source>
        <dbReference type="Pfam" id="PF23572"/>
    </source>
</evidence>
<accession>A0A816WB76</accession>
<dbReference type="InterPro" id="IPR004993">
    <property type="entry name" value="GH3"/>
</dbReference>
<comment type="similarity">
    <text evidence="1">Belongs to the IAA-amido conjugating enzyme family.</text>
</comment>
<gene>
    <name evidence="5" type="ORF">DARMORV10_A03P62090.1</name>
</gene>
<evidence type="ECO:0000256" key="2">
    <source>
        <dbReference type="ARBA" id="ARBA00022598"/>
    </source>
</evidence>
<dbReference type="Pfam" id="PF23572">
    <property type="entry name" value="GH3_C"/>
    <property type="match status" value="1"/>
</dbReference>
<dbReference type="AlphaFoldDB" id="A0A816WB76"/>
<proteinExistence type="inferred from homology"/>
<dbReference type="PANTHER" id="PTHR31901">
    <property type="entry name" value="GH3 DOMAIN-CONTAINING PROTEIN"/>
    <property type="match status" value="1"/>
</dbReference>
<dbReference type="PANTHER" id="PTHR31901:SF84">
    <property type="entry name" value="INDOLE-3-ACETIC ACID-AMIDO SYNTHETASE GH3.17"/>
    <property type="match status" value="1"/>
</dbReference>
<evidence type="ECO:0000313" key="5">
    <source>
        <dbReference type="EMBL" id="CAF2132844.1"/>
    </source>
</evidence>
<dbReference type="GO" id="GO:0016874">
    <property type="term" value="F:ligase activity"/>
    <property type="evidence" value="ECO:0007669"/>
    <property type="project" value="UniProtKB-KW"/>
</dbReference>
<dbReference type="Proteomes" id="UP001295469">
    <property type="component" value="Chromosome A03"/>
</dbReference>
<evidence type="ECO:0000259" key="3">
    <source>
        <dbReference type="Pfam" id="PF23571"/>
    </source>
</evidence>
<dbReference type="Pfam" id="PF03321">
    <property type="entry name" value="GH3"/>
    <property type="match status" value="1"/>
</dbReference>
<evidence type="ECO:0000256" key="1">
    <source>
        <dbReference type="ARBA" id="ARBA00008068"/>
    </source>
</evidence>
<reference evidence="5" key="1">
    <citation type="submission" date="2021-01" db="EMBL/GenBank/DDBJ databases">
        <authorList>
            <consortium name="Genoscope - CEA"/>
            <person name="William W."/>
        </authorList>
    </citation>
    <scope>NUCLEOTIDE SEQUENCE</scope>
</reference>
<dbReference type="Pfam" id="PF23571">
    <property type="entry name" value="GH3_M"/>
    <property type="match status" value="1"/>
</dbReference>
<dbReference type="InterPro" id="IPR055378">
    <property type="entry name" value="GH3_C"/>
</dbReference>
<organism evidence="5">
    <name type="scientific">Brassica napus</name>
    <name type="common">Rape</name>
    <dbReference type="NCBI Taxonomy" id="3708"/>
    <lineage>
        <taxon>Eukaryota</taxon>
        <taxon>Viridiplantae</taxon>
        <taxon>Streptophyta</taxon>
        <taxon>Embryophyta</taxon>
        <taxon>Tracheophyta</taxon>
        <taxon>Spermatophyta</taxon>
        <taxon>Magnoliopsida</taxon>
        <taxon>eudicotyledons</taxon>
        <taxon>Gunneridae</taxon>
        <taxon>Pentapetalae</taxon>
        <taxon>rosids</taxon>
        <taxon>malvids</taxon>
        <taxon>Brassicales</taxon>
        <taxon>Brassicaceae</taxon>
        <taxon>Brassiceae</taxon>
        <taxon>Brassica</taxon>
    </lineage>
</organism>